<gene>
    <name evidence="3" type="ORF">BXYJ_LOCUS10324</name>
</gene>
<dbReference type="EMBL" id="CAJFCV020000004">
    <property type="protein sequence ID" value="CAG9118698.1"/>
    <property type="molecule type" value="Genomic_DNA"/>
</dbReference>
<evidence type="ECO:0000313" key="4">
    <source>
        <dbReference type="Proteomes" id="UP000095284"/>
    </source>
</evidence>
<dbReference type="Proteomes" id="UP000659654">
    <property type="component" value="Unassembled WGS sequence"/>
</dbReference>
<feature type="compositionally biased region" description="Polar residues" evidence="1">
    <location>
        <begin position="58"/>
        <end position="74"/>
    </location>
</feature>
<dbReference type="AlphaFoldDB" id="A0A1I7SB73"/>
<evidence type="ECO:0000313" key="3">
    <source>
        <dbReference type="EMBL" id="CAD5228197.1"/>
    </source>
</evidence>
<dbReference type="EMBL" id="CAJFDI010000004">
    <property type="protein sequence ID" value="CAD5228197.1"/>
    <property type="molecule type" value="Genomic_DNA"/>
</dbReference>
<evidence type="ECO:0000313" key="6">
    <source>
        <dbReference type="WBParaSite" id="BXY_1027000.1"/>
    </source>
</evidence>
<feature type="region of interest" description="Disordered" evidence="1">
    <location>
        <begin position="51"/>
        <end position="100"/>
    </location>
</feature>
<feature type="signal peptide" evidence="2">
    <location>
        <begin position="1"/>
        <end position="21"/>
    </location>
</feature>
<reference evidence="3" key="2">
    <citation type="submission" date="2020-09" db="EMBL/GenBank/DDBJ databases">
        <authorList>
            <person name="Kikuchi T."/>
        </authorList>
    </citation>
    <scope>NUCLEOTIDE SEQUENCE</scope>
    <source>
        <strain evidence="3">Ka4C1</strain>
    </source>
</reference>
<sequence>MLGWNTIVAVVSVWMVVCAQTERIQFPMKKRLFLLPKTVFGRMERRVDDGMVDPDIATPSSLPTQRFKSRSVSPFQRGESLPQATAAWRPPTHSKSKSQRSRQCYFTPIQCVLYVPSDQYEQLVKAVPFPNGASSESDEVNPTPDVSEADSRKRQNNRDMLQKWRRTEVTPLLRGYWRRSVGT</sequence>
<dbReference type="WBParaSite" id="BXY_1027000.1">
    <property type="protein sequence ID" value="BXY_1027000.1"/>
    <property type="gene ID" value="BXY_1027000"/>
</dbReference>
<proteinExistence type="predicted"/>
<feature type="compositionally biased region" description="Basic and acidic residues" evidence="1">
    <location>
        <begin position="149"/>
        <end position="163"/>
    </location>
</feature>
<evidence type="ECO:0000313" key="5">
    <source>
        <dbReference type="Proteomes" id="UP000659654"/>
    </source>
</evidence>
<reference evidence="6" key="1">
    <citation type="submission" date="2016-11" db="UniProtKB">
        <authorList>
            <consortium name="WormBaseParasite"/>
        </authorList>
    </citation>
    <scope>IDENTIFICATION</scope>
</reference>
<keyword evidence="5" id="KW-1185">Reference proteome</keyword>
<accession>A0A1I7SB73</accession>
<protein>
    <submittedName>
        <fullName evidence="3">(pine wood nematode) hypothetical protein</fullName>
    </submittedName>
</protein>
<dbReference type="Proteomes" id="UP000095284">
    <property type="component" value="Unplaced"/>
</dbReference>
<evidence type="ECO:0000256" key="2">
    <source>
        <dbReference type="SAM" id="SignalP"/>
    </source>
</evidence>
<feature type="region of interest" description="Disordered" evidence="1">
    <location>
        <begin position="130"/>
        <end position="163"/>
    </location>
</feature>
<dbReference type="OrthoDB" id="10353950at2759"/>
<dbReference type="Proteomes" id="UP000582659">
    <property type="component" value="Unassembled WGS sequence"/>
</dbReference>
<organism evidence="4 6">
    <name type="scientific">Bursaphelenchus xylophilus</name>
    <name type="common">Pinewood nematode worm</name>
    <name type="synonym">Aphelenchoides xylophilus</name>
    <dbReference type="NCBI Taxonomy" id="6326"/>
    <lineage>
        <taxon>Eukaryota</taxon>
        <taxon>Metazoa</taxon>
        <taxon>Ecdysozoa</taxon>
        <taxon>Nematoda</taxon>
        <taxon>Chromadorea</taxon>
        <taxon>Rhabditida</taxon>
        <taxon>Tylenchina</taxon>
        <taxon>Tylenchomorpha</taxon>
        <taxon>Aphelenchoidea</taxon>
        <taxon>Aphelenchoididae</taxon>
        <taxon>Bursaphelenchus</taxon>
    </lineage>
</organism>
<evidence type="ECO:0000256" key="1">
    <source>
        <dbReference type="SAM" id="MobiDB-lite"/>
    </source>
</evidence>
<keyword evidence="2" id="KW-0732">Signal</keyword>
<feature type="chain" id="PRO_5036022136" evidence="2">
    <location>
        <begin position="22"/>
        <end position="183"/>
    </location>
</feature>
<name>A0A1I7SB73_BURXY</name>